<reference evidence="1" key="1">
    <citation type="submission" date="2023-04" db="EMBL/GenBank/DDBJ databases">
        <title>Ambrosiozyma monospora NBRC 10751.</title>
        <authorList>
            <person name="Ichikawa N."/>
            <person name="Sato H."/>
            <person name="Tonouchi N."/>
        </authorList>
    </citation>
    <scope>NUCLEOTIDE SEQUENCE</scope>
    <source>
        <strain evidence="1">NBRC 10751</strain>
    </source>
</reference>
<accession>A0ACB5THA5</accession>
<organism evidence="1 2">
    <name type="scientific">Ambrosiozyma monospora</name>
    <name type="common">Yeast</name>
    <name type="synonym">Endomycopsis monosporus</name>
    <dbReference type="NCBI Taxonomy" id="43982"/>
    <lineage>
        <taxon>Eukaryota</taxon>
        <taxon>Fungi</taxon>
        <taxon>Dikarya</taxon>
        <taxon>Ascomycota</taxon>
        <taxon>Saccharomycotina</taxon>
        <taxon>Pichiomycetes</taxon>
        <taxon>Pichiales</taxon>
        <taxon>Pichiaceae</taxon>
        <taxon>Ambrosiozyma</taxon>
    </lineage>
</organism>
<gene>
    <name evidence="1" type="ORF">Amon02_000838800</name>
</gene>
<proteinExistence type="predicted"/>
<evidence type="ECO:0000313" key="2">
    <source>
        <dbReference type="Proteomes" id="UP001165064"/>
    </source>
</evidence>
<protein>
    <submittedName>
        <fullName evidence="1">Unnamed protein product</fullName>
    </submittedName>
</protein>
<comment type="caution">
    <text evidence="1">The sequence shown here is derived from an EMBL/GenBank/DDBJ whole genome shotgun (WGS) entry which is preliminary data.</text>
</comment>
<name>A0ACB5THA5_AMBMO</name>
<dbReference type="Proteomes" id="UP001165064">
    <property type="component" value="Unassembled WGS sequence"/>
</dbReference>
<sequence>MLTKCPILHPGESTATYVPNSHPHRARDPNDDDSNNNNDIPRVGTPSITTENGDILVEEEEDEIEDPKVCPLMIGDARALFKEKLARMTVSSVRDPPKGSPKNSAESNSRANTPDSNNNNSNNNSNNSNNKSNKKSQAAPTCCPGHYQNAATSSNPLTPTSSGGFDDNSRSGNKRVTCPVTGLSAVPPPKRTRRTGKKLKTISPSAIKNLNYNNTKQVISVIEKHLPNRKVVWLLIDRFFDKLYINLPYVDEESFRIKVASIIDSADSSSQKIKLSSIGSQYCEEFLMICLLLIIIRLAWLTLPSKLTNDLTDEEVILMKPENLVTMVLVDMLHYI</sequence>
<keyword evidence="2" id="KW-1185">Reference proteome</keyword>
<evidence type="ECO:0000313" key="1">
    <source>
        <dbReference type="EMBL" id="GME88583.1"/>
    </source>
</evidence>
<dbReference type="EMBL" id="BSXS01007378">
    <property type="protein sequence ID" value="GME88583.1"/>
    <property type="molecule type" value="Genomic_DNA"/>
</dbReference>